<dbReference type="SUPFAM" id="SSF47807">
    <property type="entry name" value="5' to 3' exonuclease, C-terminal subdomain"/>
    <property type="match status" value="1"/>
</dbReference>
<keyword evidence="1" id="KW-1185">Reference proteome</keyword>
<organism evidence="1 2">
    <name type="scientific">Actinia tenebrosa</name>
    <name type="common">Australian red waratah sea anemone</name>
    <dbReference type="NCBI Taxonomy" id="6105"/>
    <lineage>
        <taxon>Eukaryota</taxon>
        <taxon>Metazoa</taxon>
        <taxon>Cnidaria</taxon>
        <taxon>Anthozoa</taxon>
        <taxon>Hexacorallia</taxon>
        <taxon>Actiniaria</taxon>
        <taxon>Actiniidae</taxon>
        <taxon>Actinia</taxon>
    </lineage>
</organism>
<evidence type="ECO:0000313" key="1">
    <source>
        <dbReference type="Proteomes" id="UP000515163"/>
    </source>
</evidence>
<gene>
    <name evidence="2" type="primary">LOC116305346</name>
</gene>
<protein>
    <submittedName>
        <fullName evidence="2">Uncharacterized protein LOC116305346</fullName>
    </submittedName>
</protein>
<dbReference type="PANTHER" id="PTHR46704:SF1">
    <property type="entry name" value="TELOMERE LENGTH REGULATION PROTEIN TEL2 HOMOLOG"/>
    <property type="match status" value="1"/>
</dbReference>
<dbReference type="GeneID" id="116305346"/>
<dbReference type="RefSeq" id="XP_031571103.1">
    <property type="nucleotide sequence ID" value="XM_031715243.1"/>
</dbReference>
<dbReference type="KEGG" id="aten:116305346"/>
<dbReference type="Proteomes" id="UP000515163">
    <property type="component" value="Unplaced"/>
</dbReference>
<name>A0A6P8IYS8_ACTTE</name>
<evidence type="ECO:0000313" key="2">
    <source>
        <dbReference type="RefSeq" id="XP_031571103.1"/>
    </source>
</evidence>
<dbReference type="InterPro" id="IPR036279">
    <property type="entry name" value="5-3_exonuclease_C_sf"/>
</dbReference>
<proteinExistence type="predicted"/>
<dbReference type="PANTHER" id="PTHR46704">
    <property type="entry name" value="CXC DOMAIN-CONTAINING PROTEIN-RELATED"/>
    <property type="match status" value="1"/>
</dbReference>
<dbReference type="AlphaFoldDB" id="A0A6P8IYS8"/>
<reference evidence="2" key="1">
    <citation type="submission" date="2025-08" db="UniProtKB">
        <authorList>
            <consortium name="RefSeq"/>
        </authorList>
    </citation>
    <scope>IDENTIFICATION</scope>
    <source>
        <tissue evidence="2">Tentacle</tissue>
    </source>
</reference>
<dbReference type="OrthoDB" id="5987889at2759"/>
<accession>A0A6P8IYS8</accession>
<dbReference type="InParanoid" id="A0A6P8IYS8"/>
<sequence length="247" mass="27801">MQCQELWFKTGMKDKVRFLPVHAIAVKLRESVCSALPGFHALTGCDSTSGLFQVGKKKAWKAFLKDDNSQDHVGNLGTIIPPSNRTIQSCESFICSMYTTSKKAGTMADEVRYWMFCQKHQSSERLPPTSNSLRHHIQRANYQSYVWKRSLQSVQELPSPSANNGWKEVDGNLEPELMSKDPAPQSLLELTTCRCNKSVCTRDTCSCKANEMPCTEACFCMSDESCQNPYKPTDPTMESTDDELTDE</sequence>